<dbReference type="Pfam" id="PF00575">
    <property type="entry name" value="S1"/>
    <property type="match status" value="2"/>
</dbReference>
<dbReference type="PRINTS" id="PR00681">
    <property type="entry name" value="RIBOSOMALS1"/>
</dbReference>
<protein>
    <submittedName>
        <fullName evidence="5">30S ribosomal protein S1</fullName>
    </submittedName>
</protein>
<evidence type="ECO:0000256" key="3">
    <source>
        <dbReference type="ARBA" id="ARBA00023274"/>
    </source>
</evidence>
<evidence type="ECO:0000313" key="5">
    <source>
        <dbReference type="EMBL" id="PIZ45695.1"/>
    </source>
</evidence>
<accession>A0A2M7THH6</accession>
<proteinExistence type="inferred from homology"/>
<dbReference type="InterPro" id="IPR035104">
    <property type="entry name" value="Ribosomal_protein_S1-like"/>
</dbReference>
<dbReference type="Proteomes" id="UP000231727">
    <property type="component" value="Unassembled WGS sequence"/>
</dbReference>
<comment type="caution">
    <text evidence="5">The sequence shown here is derived from an EMBL/GenBank/DDBJ whole genome shotgun (WGS) entry which is preliminary data.</text>
</comment>
<gene>
    <name evidence="5" type="ORF">COY30_01535</name>
</gene>
<dbReference type="SUPFAM" id="SSF50249">
    <property type="entry name" value="Nucleic acid-binding proteins"/>
    <property type="match status" value="3"/>
</dbReference>
<dbReference type="GO" id="GO:0003735">
    <property type="term" value="F:structural constituent of ribosome"/>
    <property type="evidence" value="ECO:0007669"/>
    <property type="project" value="TreeGrafter"/>
</dbReference>
<organism evidence="5 6">
    <name type="scientific">Candidatus Woesebacteria bacterium CG_4_10_14_0_2_um_filter_44_9</name>
    <dbReference type="NCBI Taxonomy" id="1975055"/>
    <lineage>
        <taxon>Bacteria</taxon>
        <taxon>Candidatus Woeseibacteriota</taxon>
    </lineage>
</organism>
<evidence type="ECO:0000256" key="2">
    <source>
        <dbReference type="ARBA" id="ARBA00022980"/>
    </source>
</evidence>
<dbReference type="PROSITE" id="PS50126">
    <property type="entry name" value="S1"/>
    <property type="match status" value="3"/>
</dbReference>
<keyword evidence="2 5" id="KW-0689">Ribosomal protein</keyword>
<dbReference type="EMBL" id="PFNN01000029">
    <property type="protein sequence ID" value="PIZ45695.1"/>
    <property type="molecule type" value="Genomic_DNA"/>
</dbReference>
<dbReference type="GO" id="GO:0005840">
    <property type="term" value="C:ribosome"/>
    <property type="evidence" value="ECO:0007669"/>
    <property type="project" value="UniProtKB-KW"/>
</dbReference>
<name>A0A2M7THH6_9BACT</name>
<dbReference type="InterPro" id="IPR012340">
    <property type="entry name" value="NA-bd_OB-fold"/>
</dbReference>
<feature type="domain" description="S1 motif" evidence="4">
    <location>
        <begin position="232"/>
        <end position="295"/>
    </location>
</feature>
<feature type="non-terminal residue" evidence="5">
    <location>
        <position position="1"/>
    </location>
</feature>
<dbReference type="InterPro" id="IPR050437">
    <property type="entry name" value="Ribos_protein_bS1-like"/>
</dbReference>
<dbReference type="AlphaFoldDB" id="A0A2M7THH6"/>
<reference evidence="6" key="1">
    <citation type="submission" date="2017-09" db="EMBL/GenBank/DDBJ databases">
        <title>Depth-based differentiation of microbial function through sediment-hosted aquifers and enrichment of novel symbionts in the deep terrestrial subsurface.</title>
        <authorList>
            <person name="Probst A.J."/>
            <person name="Ladd B."/>
            <person name="Jarett J.K."/>
            <person name="Geller-Mcgrath D.E."/>
            <person name="Sieber C.M.K."/>
            <person name="Emerson J.B."/>
            <person name="Anantharaman K."/>
            <person name="Thomas B.C."/>
            <person name="Malmstrom R."/>
            <person name="Stieglmeier M."/>
            <person name="Klingl A."/>
            <person name="Woyke T."/>
            <person name="Ryan C.M."/>
            <person name="Banfield J.F."/>
        </authorList>
    </citation>
    <scope>NUCLEOTIDE SEQUENCE [LARGE SCALE GENOMIC DNA]</scope>
</reference>
<evidence type="ECO:0000313" key="6">
    <source>
        <dbReference type="Proteomes" id="UP000231727"/>
    </source>
</evidence>
<dbReference type="GO" id="GO:0003729">
    <property type="term" value="F:mRNA binding"/>
    <property type="evidence" value="ECO:0007669"/>
    <property type="project" value="TreeGrafter"/>
</dbReference>
<dbReference type="InterPro" id="IPR003029">
    <property type="entry name" value="S1_domain"/>
</dbReference>
<dbReference type="GO" id="GO:0006412">
    <property type="term" value="P:translation"/>
    <property type="evidence" value="ECO:0007669"/>
    <property type="project" value="TreeGrafter"/>
</dbReference>
<dbReference type="Gene3D" id="2.40.50.140">
    <property type="entry name" value="Nucleic acid-binding proteins"/>
    <property type="match status" value="3"/>
</dbReference>
<feature type="domain" description="S1 motif" evidence="4">
    <location>
        <begin position="61"/>
        <end position="127"/>
    </location>
</feature>
<dbReference type="SMART" id="SM00316">
    <property type="entry name" value="S1"/>
    <property type="match status" value="3"/>
</dbReference>
<dbReference type="PANTHER" id="PTHR10724:SF7">
    <property type="entry name" value="SMALL RIBOSOMAL SUBUNIT PROTEIN BS1C"/>
    <property type="match status" value="1"/>
</dbReference>
<evidence type="ECO:0000259" key="4">
    <source>
        <dbReference type="PROSITE" id="PS50126"/>
    </source>
</evidence>
<sequence length="304" mass="32604">GIVTGKAFAEAKDYIKTLKAGDGVWASVIVAESREGNVVLSLRQAMYSSSWENLEKAKETKEPVAVVARGVNPSGVTIEVESLGGFIPATQLGKEASKNPQSLIGKYFKAVVIEVDRAQNKLVLSEKEVSDAKDIREAKEALAKIKEGAVFDGVVTTVANFGCFVKIPSGVEGLVHISELSWGRVERTTDVVAKGDKVKVKVIGKHDGKLALSMKQAKEDPWTLAVGKYKKDVKVTGKVVRVSGFGVFVELEPGIEGLIHVTGIPPATKLSEGSQVKCYVQDIDSKNKRLSLGLVLSVKPIGYK</sequence>
<comment type="similarity">
    <text evidence="1">Belongs to the bacterial ribosomal protein bS1 family.</text>
</comment>
<feature type="domain" description="S1 motif" evidence="4">
    <location>
        <begin position="148"/>
        <end position="215"/>
    </location>
</feature>
<keyword evidence="3" id="KW-0687">Ribonucleoprotein</keyword>
<dbReference type="PANTHER" id="PTHR10724">
    <property type="entry name" value="30S RIBOSOMAL PROTEIN S1"/>
    <property type="match status" value="1"/>
</dbReference>
<evidence type="ECO:0000256" key="1">
    <source>
        <dbReference type="ARBA" id="ARBA00006767"/>
    </source>
</evidence>